<name>A0A1H9MGK9_9HYPH</name>
<protein>
    <submittedName>
        <fullName evidence="4">Uncharacterized conserved protein YjbJ, UPF0337 family</fullName>
    </submittedName>
</protein>
<keyword evidence="2" id="KW-0472">Membrane</keyword>
<keyword evidence="2" id="KW-0812">Transmembrane</keyword>
<feature type="transmembrane region" description="Helical" evidence="2">
    <location>
        <begin position="71"/>
        <end position="89"/>
    </location>
</feature>
<evidence type="ECO:0000256" key="1">
    <source>
        <dbReference type="ARBA" id="ARBA00009129"/>
    </source>
</evidence>
<evidence type="ECO:0000259" key="3">
    <source>
        <dbReference type="Pfam" id="PF05532"/>
    </source>
</evidence>
<dbReference type="InterPro" id="IPR008462">
    <property type="entry name" value="CsbD"/>
</dbReference>
<dbReference type="EMBL" id="FOFG01000013">
    <property type="protein sequence ID" value="SER22804.1"/>
    <property type="molecule type" value="Genomic_DNA"/>
</dbReference>
<dbReference type="Pfam" id="PF05532">
    <property type="entry name" value="CsbD"/>
    <property type="match status" value="1"/>
</dbReference>
<dbReference type="AlphaFoldDB" id="A0A1H9MGK9"/>
<comment type="similarity">
    <text evidence="1">Belongs to the UPF0337 (CsbD) family.</text>
</comment>
<sequence>MVDINRVQGTAREAVGSIQEGVGSFIGDSKTQIQGKVKQFAGQAQDAYGQAADGARAVAGTISSNVERQPIPAILIAAVAGYLIGMISARR</sequence>
<keyword evidence="2" id="KW-1133">Transmembrane helix</keyword>
<accession>A0A1H9MGK9</accession>
<proteinExistence type="inferred from homology"/>
<dbReference type="Proteomes" id="UP000199647">
    <property type="component" value="Unassembled WGS sequence"/>
</dbReference>
<dbReference type="Gene3D" id="1.10.1470.10">
    <property type="entry name" value="YjbJ"/>
    <property type="match status" value="1"/>
</dbReference>
<feature type="domain" description="CsbD-like" evidence="3">
    <location>
        <begin position="5"/>
        <end position="55"/>
    </location>
</feature>
<dbReference type="STRING" id="1855383.SAMN05216548_113108"/>
<organism evidence="4 5">
    <name type="scientific">Faunimonas pinastri</name>
    <dbReference type="NCBI Taxonomy" id="1855383"/>
    <lineage>
        <taxon>Bacteria</taxon>
        <taxon>Pseudomonadati</taxon>
        <taxon>Pseudomonadota</taxon>
        <taxon>Alphaproteobacteria</taxon>
        <taxon>Hyphomicrobiales</taxon>
        <taxon>Afifellaceae</taxon>
        <taxon>Faunimonas</taxon>
    </lineage>
</organism>
<evidence type="ECO:0000313" key="5">
    <source>
        <dbReference type="Proteomes" id="UP000199647"/>
    </source>
</evidence>
<evidence type="ECO:0000256" key="2">
    <source>
        <dbReference type="SAM" id="Phobius"/>
    </source>
</evidence>
<reference evidence="4 5" key="1">
    <citation type="submission" date="2016-10" db="EMBL/GenBank/DDBJ databases">
        <authorList>
            <person name="de Groot N.N."/>
        </authorList>
    </citation>
    <scope>NUCLEOTIDE SEQUENCE [LARGE SCALE GENOMIC DNA]</scope>
    <source>
        <strain evidence="4 5">A52C2</strain>
    </source>
</reference>
<dbReference type="InterPro" id="IPR036629">
    <property type="entry name" value="YjbJ_sf"/>
</dbReference>
<dbReference type="SUPFAM" id="SSF69047">
    <property type="entry name" value="Hypothetical protein YjbJ"/>
    <property type="match status" value="1"/>
</dbReference>
<evidence type="ECO:0000313" key="4">
    <source>
        <dbReference type="EMBL" id="SER22804.1"/>
    </source>
</evidence>
<gene>
    <name evidence="4" type="ORF">SAMN05216548_113108</name>
</gene>
<dbReference type="RefSeq" id="WP_177176893.1">
    <property type="nucleotide sequence ID" value="NZ_FOFG01000013.1"/>
</dbReference>
<keyword evidence="5" id="KW-1185">Reference proteome</keyword>